<dbReference type="InParanoid" id="A0A139WDR6"/>
<dbReference type="Pfam" id="PF21361">
    <property type="entry name" value="Sina_ZnF"/>
    <property type="match status" value="2"/>
</dbReference>
<dbReference type="PANTHER" id="PTHR45877:SF2">
    <property type="entry name" value="E3 UBIQUITIN-PROTEIN LIGASE SINA-RELATED"/>
    <property type="match status" value="1"/>
</dbReference>
<evidence type="ECO:0000256" key="7">
    <source>
        <dbReference type="ARBA" id="ARBA00022771"/>
    </source>
</evidence>
<dbReference type="AlphaFoldDB" id="A0A139WDR6"/>
<organism evidence="12 13">
    <name type="scientific">Tribolium castaneum</name>
    <name type="common">Red flour beetle</name>
    <dbReference type="NCBI Taxonomy" id="7070"/>
    <lineage>
        <taxon>Eukaryota</taxon>
        <taxon>Metazoa</taxon>
        <taxon>Ecdysozoa</taxon>
        <taxon>Arthropoda</taxon>
        <taxon>Hexapoda</taxon>
        <taxon>Insecta</taxon>
        <taxon>Pterygota</taxon>
        <taxon>Neoptera</taxon>
        <taxon>Endopterygota</taxon>
        <taxon>Coleoptera</taxon>
        <taxon>Polyphaga</taxon>
        <taxon>Cucujiformia</taxon>
        <taxon>Tenebrionidae</taxon>
        <taxon>Tenebrionidae incertae sedis</taxon>
        <taxon>Tribolium</taxon>
    </lineage>
</organism>
<dbReference type="GO" id="GO:0031624">
    <property type="term" value="F:ubiquitin conjugating enzyme binding"/>
    <property type="evidence" value="ECO:0000318"/>
    <property type="project" value="GO_Central"/>
</dbReference>
<comment type="similarity">
    <text evidence="3">Belongs to the SINA (Seven in absentia) family.</text>
</comment>
<dbReference type="PROSITE" id="PS51081">
    <property type="entry name" value="ZF_SIAH"/>
    <property type="match status" value="2"/>
</dbReference>
<dbReference type="GO" id="GO:0008270">
    <property type="term" value="F:zinc ion binding"/>
    <property type="evidence" value="ECO:0007669"/>
    <property type="project" value="UniProtKB-KW"/>
</dbReference>
<keyword evidence="5" id="KW-0808">Transferase</keyword>
<comment type="pathway">
    <text evidence="2">Protein modification; protein ubiquitination.</text>
</comment>
<dbReference type="GO" id="GO:0043161">
    <property type="term" value="P:proteasome-mediated ubiquitin-dependent protein catabolic process"/>
    <property type="evidence" value="ECO:0000318"/>
    <property type="project" value="GO_Central"/>
</dbReference>
<gene>
    <name evidence="12" type="primary">AUGUSTUS-3.0.2_33973</name>
    <name evidence="12" type="ORF">TcasGA2_TC033973</name>
</gene>
<evidence type="ECO:0000256" key="9">
    <source>
        <dbReference type="ARBA" id="ARBA00022833"/>
    </source>
</evidence>
<evidence type="ECO:0000256" key="6">
    <source>
        <dbReference type="ARBA" id="ARBA00022723"/>
    </source>
</evidence>
<reference evidence="12 13" key="2">
    <citation type="journal article" date="2010" name="Nucleic Acids Res.">
        <title>BeetleBase in 2010: revisions to provide comprehensive genomic information for Tribolium castaneum.</title>
        <authorList>
            <person name="Kim H.S."/>
            <person name="Murphy T."/>
            <person name="Xia J."/>
            <person name="Caragea D."/>
            <person name="Park Y."/>
            <person name="Beeman R.W."/>
            <person name="Lorenzen M.D."/>
            <person name="Butcher S."/>
            <person name="Manak J.R."/>
            <person name="Brown S.J."/>
        </authorList>
    </citation>
    <scope>GENOME REANNOTATION</scope>
    <source>
        <strain evidence="12 13">Georgia GA2</strain>
    </source>
</reference>
<keyword evidence="6" id="KW-0479">Metal-binding</keyword>
<dbReference type="PANTHER" id="PTHR45877">
    <property type="entry name" value="E3 UBIQUITIN-PROTEIN LIGASE SIAH2"/>
    <property type="match status" value="1"/>
</dbReference>
<accession>A0A139WDR6</accession>
<evidence type="ECO:0000256" key="10">
    <source>
        <dbReference type="PROSITE-ProRule" id="PRU00455"/>
    </source>
</evidence>
<dbReference type="GO" id="GO:0061630">
    <property type="term" value="F:ubiquitin protein ligase activity"/>
    <property type="evidence" value="ECO:0000318"/>
    <property type="project" value="GO_Central"/>
</dbReference>
<evidence type="ECO:0000256" key="2">
    <source>
        <dbReference type="ARBA" id="ARBA00004906"/>
    </source>
</evidence>
<name>A0A139WDR6_TRICA</name>
<evidence type="ECO:0000256" key="3">
    <source>
        <dbReference type="ARBA" id="ARBA00009119"/>
    </source>
</evidence>
<evidence type="ECO:0000256" key="5">
    <source>
        <dbReference type="ARBA" id="ARBA00022679"/>
    </source>
</evidence>
<dbReference type="Gene3D" id="3.30.40.10">
    <property type="entry name" value="Zinc/RING finger domain, C3HC4 (zinc finger)"/>
    <property type="match status" value="2"/>
</dbReference>
<feature type="domain" description="SIAH-type" evidence="11">
    <location>
        <begin position="300"/>
        <end position="362"/>
    </location>
</feature>
<keyword evidence="8" id="KW-0833">Ubl conjugation pathway</keyword>
<sequence>MDFRTLSSSESINQIYVRCTSCKNYLSYFPVMLTQEETLCGRCPSKNNSIRNVSYEALAQFVAFPCRYQPQGCCDKFPPGEIPEHEDNCEFRVVPCPLDESVACKWQGPRTELLHHCLDEHSDLVLENGKFELSLTGSGNFVNVIEFEKVLLIFKRSFDLERKLLKFALYRSKHDLGNQQFLCRLEIKGENNTVSGDFDSSLEANYKMGEIRLEAIMCVTSMAVGKLMIKKLNQKNTKVDEKMLTLLKCIKCSNYAVPPIHYCTEKSNVVCSECRENHGCNSCKRSAPTRNISLDGLASLLTYPCKYKRNGCTFASKCELINEHNDSCEMSDLLCPFNQTTLNCLWKGTKKQILEHIENKHPEYLYENNTVISEKFQEGSTYYRVIKFYKLCFLLNFKKGSFTYYFTVQAIGYFPHQYKFEVEIQDPSTEGIRLVASKLCAKKMEINSRNCFKNVKNYCTFHNIDAFKTDNGINFKVNVFK</sequence>
<evidence type="ECO:0000259" key="11">
    <source>
        <dbReference type="PROSITE" id="PS51081"/>
    </source>
</evidence>
<dbReference type="OrthoDB" id="6160824at2759"/>
<dbReference type="SUPFAM" id="SSF49599">
    <property type="entry name" value="TRAF domain-like"/>
    <property type="match status" value="2"/>
</dbReference>
<evidence type="ECO:0000313" key="13">
    <source>
        <dbReference type="Proteomes" id="UP000007266"/>
    </source>
</evidence>
<evidence type="ECO:0000256" key="8">
    <source>
        <dbReference type="ARBA" id="ARBA00022786"/>
    </source>
</evidence>
<reference evidence="12 13" key="1">
    <citation type="journal article" date="2008" name="Nature">
        <title>The genome of the model beetle and pest Tribolium castaneum.</title>
        <authorList>
            <consortium name="Tribolium Genome Sequencing Consortium"/>
            <person name="Richards S."/>
            <person name="Gibbs R.A."/>
            <person name="Weinstock G.M."/>
            <person name="Brown S.J."/>
            <person name="Denell R."/>
            <person name="Beeman R.W."/>
            <person name="Gibbs R."/>
            <person name="Beeman R.W."/>
            <person name="Brown S.J."/>
            <person name="Bucher G."/>
            <person name="Friedrich M."/>
            <person name="Grimmelikhuijzen C.J."/>
            <person name="Klingler M."/>
            <person name="Lorenzen M."/>
            <person name="Richards S."/>
            <person name="Roth S."/>
            <person name="Schroder R."/>
            <person name="Tautz D."/>
            <person name="Zdobnov E.M."/>
            <person name="Muzny D."/>
            <person name="Gibbs R.A."/>
            <person name="Weinstock G.M."/>
            <person name="Attaway T."/>
            <person name="Bell S."/>
            <person name="Buhay C.J."/>
            <person name="Chandrabose M.N."/>
            <person name="Chavez D."/>
            <person name="Clerk-Blankenburg K.P."/>
            <person name="Cree A."/>
            <person name="Dao M."/>
            <person name="Davis C."/>
            <person name="Chacko J."/>
            <person name="Dinh H."/>
            <person name="Dugan-Rocha S."/>
            <person name="Fowler G."/>
            <person name="Garner T.T."/>
            <person name="Garnes J."/>
            <person name="Gnirke A."/>
            <person name="Hawes A."/>
            <person name="Hernandez J."/>
            <person name="Hines S."/>
            <person name="Holder M."/>
            <person name="Hume J."/>
            <person name="Jhangiani S.N."/>
            <person name="Joshi V."/>
            <person name="Khan Z.M."/>
            <person name="Jackson L."/>
            <person name="Kovar C."/>
            <person name="Kowis A."/>
            <person name="Lee S."/>
            <person name="Lewis L.R."/>
            <person name="Margolis J."/>
            <person name="Morgan M."/>
            <person name="Nazareth L.V."/>
            <person name="Nguyen N."/>
            <person name="Okwuonu G."/>
            <person name="Parker D."/>
            <person name="Richards S."/>
            <person name="Ruiz S.J."/>
            <person name="Santibanez J."/>
            <person name="Savard J."/>
            <person name="Scherer S.E."/>
            <person name="Schneider B."/>
            <person name="Sodergren E."/>
            <person name="Tautz D."/>
            <person name="Vattahil S."/>
            <person name="Villasana D."/>
            <person name="White C.S."/>
            <person name="Wright R."/>
            <person name="Park Y."/>
            <person name="Beeman R.W."/>
            <person name="Lord J."/>
            <person name="Oppert B."/>
            <person name="Lorenzen M."/>
            <person name="Brown S."/>
            <person name="Wang L."/>
            <person name="Savard J."/>
            <person name="Tautz D."/>
            <person name="Richards S."/>
            <person name="Weinstock G."/>
            <person name="Gibbs R.A."/>
            <person name="Liu Y."/>
            <person name="Worley K."/>
            <person name="Weinstock G."/>
            <person name="Elsik C.G."/>
            <person name="Reese J.T."/>
            <person name="Elhaik E."/>
            <person name="Landan G."/>
            <person name="Graur D."/>
            <person name="Arensburger P."/>
            <person name="Atkinson P."/>
            <person name="Beeman R.W."/>
            <person name="Beidler J."/>
            <person name="Brown S.J."/>
            <person name="Demuth J.P."/>
            <person name="Drury D.W."/>
            <person name="Du Y.Z."/>
            <person name="Fujiwara H."/>
            <person name="Lorenzen M."/>
            <person name="Maselli V."/>
            <person name="Osanai M."/>
            <person name="Park Y."/>
            <person name="Robertson H.M."/>
            <person name="Tu Z."/>
            <person name="Wang J.J."/>
            <person name="Wang S."/>
            <person name="Richards S."/>
            <person name="Song H."/>
            <person name="Zhang L."/>
            <person name="Sodergren E."/>
            <person name="Werner D."/>
            <person name="Stanke M."/>
            <person name="Morgenstern B."/>
            <person name="Solovyev V."/>
            <person name="Kosarev P."/>
            <person name="Brown G."/>
            <person name="Chen H.C."/>
            <person name="Ermolaeva O."/>
            <person name="Hlavina W."/>
            <person name="Kapustin Y."/>
            <person name="Kiryutin B."/>
            <person name="Kitts P."/>
            <person name="Maglott D."/>
            <person name="Pruitt K."/>
            <person name="Sapojnikov V."/>
            <person name="Souvorov A."/>
            <person name="Mackey A.J."/>
            <person name="Waterhouse R.M."/>
            <person name="Wyder S."/>
            <person name="Zdobnov E.M."/>
            <person name="Zdobnov E.M."/>
            <person name="Wyder S."/>
            <person name="Kriventseva E.V."/>
            <person name="Kadowaki T."/>
            <person name="Bork P."/>
            <person name="Aranda M."/>
            <person name="Bao R."/>
            <person name="Beermann A."/>
            <person name="Berns N."/>
            <person name="Bolognesi R."/>
            <person name="Bonneton F."/>
            <person name="Bopp D."/>
            <person name="Brown S.J."/>
            <person name="Bucher G."/>
            <person name="Butts T."/>
            <person name="Chaumot A."/>
            <person name="Denell R.E."/>
            <person name="Ferrier D.E."/>
            <person name="Friedrich M."/>
            <person name="Gordon C.M."/>
            <person name="Jindra M."/>
            <person name="Klingler M."/>
            <person name="Lan Q."/>
            <person name="Lattorff H.M."/>
            <person name="Laudet V."/>
            <person name="von Levetsow C."/>
            <person name="Liu Z."/>
            <person name="Lutz R."/>
            <person name="Lynch J.A."/>
            <person name="da Fonseca R.N."/>
            <person name="Posnien N."/>
            <person name="Reuter R."/>
            <person name="Roth S."/>
            <person name="Savard J."/>
            <person name="Schinko J.B."/>
            <person name="Schmitt C."/>
            <person name="Schoppmeier M."/>
            <person name="Schroder R."/>
            <person name="Shippy T.D."/>
            <person name="Simonnet F."/>
            <person name="Marques-Souza H."/>
            <person name="Tautz D."/>
            <person name="Tomoyasu Y."/>
            <person name="Trauner J."/>
            <person name="Van der Zee M."/>
            <person name="Vervoort M."/>
            <person name="Wittkopp N."/>
            <person name="Wimmer E.A."/>
            <person name="Yang X."/>
            <person name="Jones A.K."/>
            <person name="Sattelle D.B."/>
            <person name="Ebert P.R."/>
            <person name="Nelson D."/>
            <person name="Scott J.G."/>
            <person name="Beeman R.W."/>
            <person name="Muthukrishnan S."/>
            <person name="Kramer K.J."/>
            <person name="Arakane Y."/>
            <person name="Beeman R.W."/>
            <person name="Zhu Q."/>
            <person name="Hogenkamp D."/>
            <person name="Dixit R."/>
            <person name="Oppert B."/>
            <person name="Jiang H."/>
            <person name="Zou Z."/>
            <person name="Marshall J."/>
            <person name="Elpidina E."/>
            <person name="Vinokurov K."/>
            <person name="Oppert C."/>
            <person name="Zou Z."/>
            <person name="Evans J."/>
            <person name="Lu Z."/>
            <person name="Zhao P."/>
            <person name="Sumathipala N."/>
            <person name="Altincicek B."/>
            <person name="Vilcinskas A."/>
            <person name="Williams M."/>
            <person name="Hultmark D."/>
            <person name="Hetru C."/>
            <person name="Jiang H."/>
            <person name="Grimmelikhuijzen C.J."/>
            <person name="Hauser F."/>
            <person name="Cazzamali G."/>
            <person name="Williamson M."/>
            <person name="Park Y."/>
            <person name="Li B."/>
            <person name="Tanaka Y."/>
            <person name="Predel R."/>
            <person name="Neupert S."/>
            <person name="Schachtner J."/>
            <person name="Verleyen P."/>
            <person name="Raible F."/>
            <person name="Bork P."/>
            <person name="Friedrich M."/>
            <person name="Walden K.K."/>
            <person name="Robertson H.M."/>
            <person name="Angeli S."/>
            <person name="Foret S."/>
            <person name="Bucher G."/>
            <person name="Schuetz S."/>
            <person name="Maleszka R."/>
            <person name="Wimmer E.A."/>
            <person name="Beeman R.W."/>
            <person name="Lorenzen M."/>
            <person name="Tomoyasu Y."/>
            <person name="Miller S.C."/>
            <person name="Grossmann D."/>
            <person name="Bucher G."/>
        </authorList>
    </citation>
    <scope>NUCLEOTIDE SEQUENCE [LARGE SCALE GENOMIC DNA]</scope>
    <source>
        <strain evidence="12 13">Georgia GA2</strain>
    </source>
</reference>
<keyword evidence="7 10" id="KW-0863">Zinc-finger</keyword>
<evidence type="ECO:0000313" key="12">
    <source>
        <dbReference type="EMBL" id="KYB26108.1"/>
    </source>
</evidence>
<protein>
    <recommendedName>
        <fullName evidence="4">RING-type E3 ubiquitin transferase</fullName>
        <ecNumber evidence="4">2.3.2.27</ecNumber>
    </recommendedName>
</protein>
<feature type="domain" description="SIAH-type" evidence="11">
    <location>
        <begin position="61"/>
        <end position="122"/>
    </location>
</feature>
<dbReference type="InterPro" id="IPR013010">
    <property type="entry name" value="Znf_SIAH"/>
</dbReference>
<dbReference type="UniPathway" id="UPA00143"/>
<dbReference type="InterPro" id="IPR004162">
    <property type="entry name" value="SINA-like_animal"/>
</dbReference>
<evidence type="ECO:0000256" key="1">
    <source>
        <dbReference type="ARBA" id="ARBA00000900"/>
    </source>
</evidence>
<dbReference type="GO" id="GO:0005737">
    <property type="term" value="C:cytoplasm"/>
    <property type="evidence" value="ECO:0000318"/>
    <property type="project" value="GO_Central"/>
</dbReference>
<dbReference type="EMBL" id="KQ971357">
    <property type="protein sequence ID" value="KYB26108.1"/>
    <property type="molecule type" value="Genomic_DNA"/>
</dbReference>
<dbReference type="EC" id="2.3.2.27" evidence="4"/>
<evidence type="ECO:0000256" key="4">
    <source>
        <dbReference type="ARBA" id="ARBA00012483"/>
    </source>
</evidence>
<keyword evidence="13" id="KW-1185">Reference proteome</keyword>
<dbReference type="Proteomes" id="UP000007266">
    <property type="component" value="Linkage group 8"/>
</dbReference>
<dbReference type="InterPro" id="IPR013083">
    <property type="entry name" value="Znf_RING/FYVE/PHD"/>
</dbReference>
<dbReference type="GO" id="GO:0016567">
    <property type="term" value="P:protein ubiquitination"/>
    <property type="evidence" value="ECO:0007669"/>
    <property type="project" value="UniProtKB-UniPathway"/>
</dbReference>
<dbReference type="KEGG" id="tca:103313791"/>
<comment type="catalytic activity">
    <reaction evidence="1">
        <text>S-ubiquitinyl-[E2 ubiquitin-conjugating enzyme]-L-cysteine + [acceptor protein]-L-lysine = [E2 ubiquitin-conjugating enzyme]-L-cysteine + N(6)-ubiquitinyl-[acceptor protein]-L-lysine.</text>
        <dbReference type="EC" id="2.3.2.27"/>
    </reaction>
</comment>
<keyword evidence="9" id="KW-0862">Zinc</keyword>
<proteinExistence type="inferred from homology"/>
<dbReference type="FunFam" id="3.30.40.10:FF:000041">
    <property type="entry name" value="E3 ubiquitin-protein ligase SINAT3"/>
    <property type="match status" value="2"/>
</dbReference>